<evidence type="ECO:0000259" key="2">
    <source>
        <dbReference type="PROSITE" id="PS50835"/>
    </source>
</evidence>
<sequence length="1075" mass="111772">MKKNLFCMWLLLLSILFSVNTQAQMTVGGKKEPEAFSVLELLNKGGLRLPQMTTAERNAFAVKNNDKGNGLTIYNKTTNCVEYWNAVRWVSLCEGTSQTTISPQPCVNIAADGTGCNQTFDVSDPDCPNGPFNITIVAGSEYASLSEVDNADGSFKINFLPNETVNVHTVLVRVTSTCTSLYKEFLFSQNGVDCSSMAYTAPSVTASGTSLCAGGSVYLSVPANTANLDKLIWTRNGIEVARGVNYYIATLTGKYNVSMGAVGCNTNAAGEKIITASGTAAPTAISILASNNGVLCGTNSVTLSASGTGTIAWFHNGVEDKSKTGKSIDISGDSSVGDWFAAVKDGSCYSKQSNTINVTKSEASGSITVPDADVLVNGKALNTFTSFCSGGTLDLSIANKQNGITYTWYNGNDLITANPFVVPGSQTTMSLRMIATDNSGAKCPAEAHVLEKNITTGNTPAQPNITGKTVLCDGSTDLTVVPAVAGTYTYVWYKDNVKMSQTAQTITVSEGGVYNATVTNATGCTSTLAVKNVSSTVSSLPVVSWVSNPATAVFGAKVTLQASATFNPTAYTWTADNGAVVTGTGASVSVQLPASGADGLKVKITVTAKNDCGDSVPLVHEITINNACPTPILTAQSSTAQNTTAGSAVTLSVSAANAVQATYQWYSNTSASNTGGTAVSGAAAASYSYTPSAAGSYYFYCIVKNGCTGNPTGTSPVFTVTAAVNPANIPSGTGTLSGKTCFDIAESNDNTSCGTLASRISMKTDFNLASVNTQTYTFTPTGTVSKVRFVYVESLTGIVKSFTADVDKSQALNVSGALTAKMVYNSNLSSSSAGAANGMAYGKATADALKVTIYAVYNTKADGTGTDATVQLTAQIKDCMCCGAMISATEWRGFMCYNLGADTSIDPFTPDQRLYGSYYQWGTNTPAITSYTGQSFTVPAIAAKTQANGWSNVKDVKNTATDPCPAGYRVPTFSEWTGVAANNTYKTIGSYAAYGSGTGGLLIGTSLMLPYASYVSSASPSRMDTNTLLFYQSATLTNNPATNNLGMGANGVNQLTGYNTPQRSALPIRCIAEKP</sequence>
<evidence type="ECO:0000313" key="3">
    <source>
        <dbReference type="EMBL" id="WYZ19828.1"/>
    </source>
</evidence>
<reference evidence="3 4" key="1">
    <citation type="submission" date="2024-03" db="EMBL/GenBank/DDBJ databases">
        <title>Flavobacterium soyae.</title>
        <authorList>
            <person name="Zheng W."/>
        </authorList>
    </citation>
    <scope>NUCLEOTIDE SEQUENCE [LARGE SCALE GENOMIC DNA]</scope>
    <source>
        <strain evidence="3 4">55</strain>
    </source>
</reference>
<dbReference type="Gene3D" id="2.60.40.10">
    <property type="entry name" value="Immunoglobulins"/>
    <property type="match status" value="1"/>
</dbReference>
<keyword evidence="1" id="KW-0732">Signal</keyword>
<dbReference type="InterPro" id="IPR013783">
    <property type="entry name" value="Ig-like_fold"/>
</dbReference>
<dbReference type="EMBL" id="CP150845">
    <property type="protein sequence ID" value="WYZ19828.1"/>
    <property type="molecule type" value="Genomic_DNA"/>
</dbReference>
<dbReference type="InterPro" id="IPR007110">
    <property type="entry name" value="Ig-like_dom"/>
</dbReference>
<name>A0ABZ2UF89_9FLAO</name>
<feature type="domain" description="Ig-like" evidence="2">
    <location>
        <begin position="444"/>
        <end position="534"/>
    </location>
</feature>
<dbReference type="Proteomes" id="UP001623852">
    <property type="component" value="Chromosome"/>
</dbReference>
<keyword evidence="4" id="KW-1185">Reference proteome</keyword>
<gene>
    <name evidence="3" type="ORF">AABD74_22015</name>
</gene>
<feature type="chain" id="PRO_5045428154" description="Ig-like domain-containing protein" evidence="1">
    <location>
        <begin position="24"/>
        <end position="1075"/>
    </location>
</feature>
<evidence type="ECO:0000313" key="4">
    <source>
        <dbReference type="Proteomes" id="UP001623852"/>
    </source>
</evidence>
<accession>A0ABZ2UF89</accession>
<dbReference type="RefSeq" id="WP_406844300.1">
    <property type="nucleotide sequence ID" value="NZ_CP150845.1"/>
</dbReference>
<protein>
    <recommendedName>
        <fullName evidence="2">Ig-like domain-containing protein</fullName>
    </recommendedName>
</protein>
<proteinExistence type="predicted"/>
<feature type="signal peptide" evidence="1">
    <location>
        <begin position="1"/>
        <end position="23"/>
    </location>
</feature>
<dbReference type="PROSITE" id="PS50835">
    <property type="entry name" value="IG_LIKE"/>
    <property type="match status" value="1"/>
</dbReference>
<dbReference type="Gene3D" id="2.60.40.2700">
    <property type="match status" value="1"/>
</dbReference>
<organism evidence="3 4">
    <name type="scientific">Flavobacterium soyae</name>
    <dbReference type="NCBI Taxonomy" id="2903098"/>
    <lineage>
        <taxon>Bacteria</taxon>
        <taxon>Pseudomonadati</taxon>
        <taxon>Bacteroidota</taxon>
        <taxon>Flavobacteriia</taxon>
        <taxon>Flavobacteriales</taxon>
        <taxon>Flavobacteriaceae</taxon>
        <taxon>Flavobacterium</taxon>
    </lineage>
</organism>
<evidence type="ECO:0000256" key="1">
    <source>
        <dbReference type="SAM" id="SignalP"/>
    </source>
</evidence>